<reference evidence="1 2" key="1">
    <citation type="submission" date="2020-07" db="EMBL/GenBank/DDBJ databases">
        <authorList>
            <person name="Martino G."/>
            <person name="Holtappels D."/>
            <person name="Wagemans J."/>
            <person name="Lavigne R."/>
            <person name="Turina M."/>
            <person name="Ciuffo M."/>
        </authorList>
    </citation>
    <scope>NUCLEOTIDE SEQUENCE [LARGE SCALE GENOMIC DNA]</scope>
</reference>
<dbReference type="Proteomes" id="UP000516415">
    <property type="component" value="Segment"/>
</dbReference>
<accession>A0A7H0XG13</accession>
<evidence type="ECO:0000313" key="2">
    <source>
        <dbReference type="Proteomes" id="UP000516415"/>
    </source>
</evidence>
<keyword evidence="2" id="KW-1185">Reference proteome</keyword>
<protein>
    <submittedName>
        <fullName evidence="1">Uncharacterized protein</fullName>
    </submittedName>
</protein>
<organism evidence="1 2">
    <name type="scientific">Pseudomonas phage phiK7A1</name>
    <dbReference type="NCBI Taxonomy" id="2759194"/>
    <lineage>
        <taxon>Viruses</taxon>
        <taxon>Duplodnaviria</taxon>
        <taxon>Heunggongvirae</taxon>
        <taxon>Uroviricota</taxon>
        <taxon>Caudoviricetes</taxon>
        <taxon>Vandenendeviridae</taxon>
        <taxon>Gorskivirinae</taxon>
        <taxon>Torinovirus</taxon>
        <taxon>Torinovirus K7A1</taxon>
    </lineage>
</organism>
<gene>
    <name evidence="1" type="ORF">phiK7A1_165</name>
</gene>
<name>A0A7H0XG13_9CAUD</name>
<evidence type="ECO:0000313" key="1">
    <source>
        <dbReference type="EMBL" id="QNR53953.1"/>
    </source>
</evidence>
<dbReference type="EMBL" id="MT740307">
    <property type="protein sequence ID" value="QNR53953.1"/>
    <property type="molecule type" value="Genomic_DNA"/>
</dbReference>
<proteinExistence type="predicted"/>
<sequence>MADQTVYHAQSQCNYTGTERLHRVRTLPNGHVIRVYLDNFHQWRAVVFKSMAHHKGYAGLCLDSLGHVRHYECAPAMAAYNASQVLSSFLRSIDIKVIADMKITEQQIRLFIDGYLTAALWSSTDTIYPIGTNDLESVEGETVNLDDYEWASGEAEKLEDDCLAFITDNTADLLEYAAKKNHAPGYDAFECAGHDFWLTRNGHGAGFWDRGLGELGDRLSEASKVYGEVYLYLDDNQEVRS</sequence>